<feature type="domain" description="DUF6898" evidence="2">
    <location>
        <begin position="2"/>
        <end position="45"/>
    </location>
</feature>
<dbReference type="AlphaFoldDB" id="A0A6N6VHS2"/>
<reference evidence="3 4" key="1">
    <citation type="submission" date="2019-09" db="EMBL/GenBank/DDBJ databases">
        <title>Parvibaculum sedimenti sp. nov., isolated from sediment.</title>
        <authorList>
            <person name="Wang Y."/>
        </authorList>
    </citation>
    <scope>NUCLEOTIDE SEQUENCE [LARGE SCALE GENOMIC DNA]</scope>
    <source>
        <strain evidence="3 4">HXT-9</strain>
    </source>
</reference>
<evidence type="ECO:0000259" key="2">
    <source>
        <dbReference type="Pfam" id="PF21839"/>
    </source>
</evidence>
<feature type="compositionally biased region" description="Basic and acidic residues" evidence="1">
    <location>
        <begin position="48"/>
        <end position="65"/>
    </location>
</feature>
<evidence type="ECO:0000313" key="4">
    <source>
        <dbReference type="Proteomes" id="UP000468901"/>
    </source>
</evidence>
<feature type="region of interest" description="Disordered" evidence="1">
    <location>
        <begin position="48"/>
        <end position="73"/>
    </location>
</feature>
<proteinExistence type="predicted"/>
<evidence type="ECO:0000256" key="1">
    <source>
        <dbReference type="SAM" id="MobiDB-lite"/>
    </source>
</evidence>
<dbReference type="GO" id="GO:0032259">
    <property type="term" value="P:methylation"/>
    <property type="evidence" value="ECO:0007669"/>
    <property type="project" value="UniProtKB-KW"/>
</dbReference>
<keyword evidence="3" id="KW-0808">Transferase</keyword>
<dbReference type="GO" id="GO:0008168">
    <property type="term" value="F:methyltransferase activity"/>
    <property type="evidence" value="ECO:0007669"/>
    <property type="project" value="UniProtKB-KW"/>
</dbReference>
<sequence>MPLGASVKVTAVDCATGAEASVLGPLGAPQRDLERLALHKLQQRILREMDGLGRAPEKPTPEKGGRGGGGIIV</sequence>
<keyword evidence="3" id="KW-0489">Methyltransferase</keyword>
<evidence type="ECO:0000313" key="3">
    <source>
        <dbReference type="EMBL" id="KAB7740301.1"/>
    </source>
</evidence>
<name>A0A6N6VHS2_9HYPH</name>
<dbReference type="Proteomes" id="UP000468901">
    <property type="component" value="Unassembled WGS sequence"/>
</dbReference>
<comment type="caution">
    <text evidence="3">The sequence shown here is derived from an EMBL/GenBank/DDBJ whole genome shotgun (WGS) entry which is preliminary data.</text>
</comment>
<protein>
    <submittedName>
        <fullName evidence="3">Serine hydroxymethyltransferase</fullName>
    </submittedName>
</protein>
<dbReference type="InterPro" id="IPR054193">
    <property type="entry name" value="DUF6898"/>
</dbReference>
<keyword evidence="4" id="KW-1185">Reference proteome</keyword>
<organism evidence="3 4">
    <name type="scientific">Parvibaculum sedimenti</name>
    <dbReference type="NCBI Taxonomy" id="2608632"/>
    <lineage>
        <taxon>Bacteria</taxon>
        <taxon>Pseudomonadati</taxon>
        <taxon>Pseudomonadota</taxon>
        <taxon>Alphaproteobacteria</taxon>
        <taxon>Hyphomicrobiales</taxon>
        <taxon>Parvibaculaceae</taxon>
        <taxon>Parvibaculum</taxon>
    </lineage>
</organism>
<dbReference type="EMBL" id="WESC01000007">
    <property type="protein sequence ID" value="KAB7740301.1"/>
    <property type="molecule type" value="Genomic_DNA"/>
</dbReference>
<dbReference type="Pfam" id="PF21839">
    <property type="entry name" value="DUF6898"/>
    <property type="match status" value="1"/>
</dbReference>
<accession>A0A6N6VHS2</accession>
<gene>
    <name evidence="3" type="ORF">F2P47_08970</name>
</gene>